<comment type="subunit">
    <text evidence="3">Homodimer.</text>
</comment>
<dbReference type="EMBL" id="CP058649">
    <property type="protein sequence ID" value="QUI22429.1"/>
    <property type="molecule type" value="Genomic_DNA"/>
</dbReference>
<keyword evidence="6" id="KW-0805">Transcription regulation</keyword>
<dbReference type="KEGG" id="vpy:HZI73_09000"/>
<evidence type="ECO:0000256" key="11">
    <source>
        <dbReference type="ARBA" id="ARBA00032593"/>
    </source>
</evidence>
<dbReference type="RefSeq" id="WP_212697915.1">
    <property type="nucleotide sequence ID" value="NZ_CP058649.1"/>
</dbReference>
<evidence type="ECO:0000256" key="8">
    <source>
        <dbReference type="ARBA" id="ARBA00023159"/>
    </source>
</evidence>
<dbReference type="GO" id="GO:0005737">
    <property type="term" value="C:cytoplasm"/>
    <property type="evidence" value="ECO:0007669"/>
    <property type="project" value="UniProtKB-SubCell"/>
</dbReference>
<dbReference type="Pfam" id="PF01325">
    <property type="entry name" value="Fe_dep_repress"/>
    <property type="match status" value="1"/>
</dbReference>
<dbReference type="Pfam" id="PF02742">
    <property type="entry name" value="Fe_dep_repr_C"/>
    <property type="match status" value="1"/>
</dbReference>
<keyword evidence="10" id="KW-0464">Manganese</keyword>
<dbReference type="PROSITE" id="PS50944">
    <property type="entry name" value="HTH_DTXR"/>
    <property type="match status" value="1"/>
</dbReference>
<dbReference type="InterPro" id="IPR036390">
    <property type="entry name" value="WH_DNA-bd_sf"/>
</dbReference>
<dbReference type="GO" id="GO:0046983">
    <property type="term" value="F:protein dimerization activity"/>
    <property type="evidence" value="ECO:0007669"/>
    <property type="project" value="InterPro"/>
</dbReference>
<reference evidence="13" key="1">
    <citation type="submission" date="2020-07" db="EMBL/GenBank/DDBJ databases">
        <title>Vallitalea pronyensis genome.</title>
        <authorList>
            <person name="Postec A."/>
        </authorList>
    </citation>
    <scope>NUCLEOTIDE SEQUENCE</scope>
    <source>
        <strain evidence="13">FatNI3</strain>
    </source>
</reference>
<evidence type="ECO:0000256" key="1">
    <source>
        <dbReference type="ARBA" id="ARBA00004496"/>
    </source>
</evidence>
<evidence type="ECO:0000256" key="3">
    <source>
        <dbReference type="ARBA" id="ARBA00011738"/>
    </source>
</evidence>
<organism evidence="13 14">
    <name type="scientific">Vallitalea pronyensis</name>
    <dbReference type="NCBI Taxonomy" id="1348613"/>
    <lineage>
        <taxon>Bacteria</taxon>
        <taxon>Bacillati</taxon>
        <taxon>Bacillota</taxon>
        <taxon>Clostridia</taxon>
        <taxon>Lachnospirales</taxon>
        <taxon>Vallitaleaceae</taxon>
        <taxon>Vallitalea</taxon>
    </lineage>
</organism>
<dbReference type="Pfam" id="PF04023">
    <property type="entry name" value="FeoA"/>
    <property type="match status" value="1"/>
</dbReference>
<dbReference type="GO" id="GO:0003677">
    <property type="term" value="F:DNA binding"/>
    <property type="evidence" value="ECO:0007669"/>
    <property type="project" value="UniProtKB-KW"/>
</dbReference>
<dbReference type="InterPro" id="IPR036421">
    <property type="entry name" value="Fe_dep_repressor_sf"/>
</dbReference>
<keyword evidence="7" id="KW-0238">DNA-binding</keyword>
<evidence type="ECO:0000313" key="13">
    <source>
        <dbReference type="EMBL" id="QUI22429.1"/>
    </source>
</evidence>
<dbReference type="AlphaFoldDB" id="A0A8J8MIY0"/>
<feature type="domain" description="HTH dtxR-type" evidence="12">
    <location>
        <begin position="1"/>
        <end position="63"/>
    </location>
</feature>
<dbReference type="SMART" id="SM00529">
    <property type="entry name" value="HTH_DTXR"/>
    <property type="match status" value="1"/>
</dbReference>
<dbReference type="InterPro" id="IPR022689">
    <property type="entry name" value="Iron_dep_repressor"/>
</dbReference>
<sequence length="221" mass="25497">MSKYEEDYIRYIYSRIEQGEHLVKITDIANVFGYTKQSVIEMIKKMESRGYVKYIPYKGVDITEEGRKIGSRMVRVHRLWEIFLVNELGMKWDEIDDEAHLLEHATSPLLESKLYTYLGKPEYCPHGNPIPDEDGEATYITYMTLDQVTANTTFIVKMVKDEPSLLKYLKQNGVNIGTTLYIQSILAYDGMIHGIIDGQDFYMSKESAKLVSGIIVKREKG</sequence>
<keyword evidence="9" id="KW-0804">Transcription</keyword>
<dbReference type="InterPro" id="IPR036388">
    <property type="entry name" value="WH-like_DNA-bd_sf"/>
</dbReference>
<dbReference type="GO" id="GO:0003700">
    <property type="term" value="F:DNA-binding transcription factor activity"/>
    <property type="evidence" value="ECO:0007669"/>
    <property type="project" value="InterPro"/>
</dbReference>
<comment type="subcellular location">
    <subcellularLocation>
        <location evidence="1">Cytoplasm</location>
    </subcellularLocation>
</comment>
<keyword evidence="5" id="KW-0678">Repressor</keyword>
<evidence type="ECO:0000313" key="14">
    <source>
        <dbReference type="Proteomes" id="UP000683246"/>
    </source>
</evidence>
<keyword evidence="8" id="KW-0010">Activator</keyword>
<evidence type="ECO:0000256" key="10">
    <source>
        <dbReference type="ARBA" id="ARBA00023211"/>
    </source>
</evidence>
<name>A0A8J8MIY0_9FIRM</name>
<dbReference type="PANTHER" id="PTHR33238:SF11">
    <property type="entry name" value="TRANSCRIPTIONAL REGULATOR MNTR"/>
    <property type="match status" value="1"/>
</dbReference>
<evidence type="ECO:0000256" key="9">
    <source>
        <dbReference type="ARBA" id="ARBA00023163"/>
    </source>
</evidence>
<dbReference type="Gene3D" id="1.10.10.10">
    <property type="entry name" value="Winged helix-like DNA-binding domain superfamily/Winged helix DNA-binding domain"/>
    <property type="match status" value="1"/>
</dbReference>
<dbReference type="InterPro" id="IPR038157">
    <property type="entry name" value="FeoA_core_dom"/>
</dbReference>
<dbReference type="Proteomes" id="UP000683246">
    <property type="component" value="Chromosome"/>
</dbReference>
<dbReference type="PANTHER" id="PTHR33238">
    <property type="entry name" value="IRON (METAL) DEPENDENT REPRESSOR, DTXR FAMILY"/>
    <property type="match status" value="1"/>
</dbReference>
<evidence type="ECO:0000256" key="2">
    <source>
        <dbReference type="ARBA" id="ARBA00007871"/>
    </source>
</evidence>
<dbReference type="Gene3D" id="2.30.30.90">
    <property type="match status" value="1"/>
</dbReference>
<protein>
    <recommendedName>
        <fullName evidence="11">Manganese transport regulator</fullName>
    </recommendedName>
</protein>
<dbReference type="InterPro" id="IPR001367">
    <property type="entry name" value="Fe_dep_repressor"/>
</dbReference>
<dbReference type="InterPro" id="IPR050536">
    <property type="entry name" value="DtxR_MntR_Metal-Reg"/>
</dbReference>
<keyword evidence="14" id="KW-1185">Reference proteome</keyword>
<evidence type="ECO:0000256" key="5">
    <source>
        <dbReference type="ARBA" id="ARBA00022491"/>
    </source>
</evidence>
<dbReference type="SUPFAM" id="SSF46785">
    <property type="entry name" value="Winged helix' DNA-binding domain"/>
    <property type="match status" value="1"/>
</dbReference>
<evidence type="ECO:0000256" key="6">
    <source>
        <dbReference type="ARBA" id="ARBA00023015"/>
    </source>
</evidence>
<dbReference type="SUPFAM" id="SSF47979">
    <property type="entry name" value="Iron-dependent repressor protein, dimerization domain"/>
    <property type="match status" value="1"/>
</dbReference>
<dbReference type="InterPro" id="IPR022687">
    <property type="entry name" value="HTH_DTXR"/>
</dbReference>
<dbReference type="InterPro" id="IPR007167">
    <property type="entry name" value="Fe-transptr_FeoA-like"/>
</dbReference>
<gene>
    <name evidence="13" type="ORF">HZI73_09000</name>
</gene>
<accession>A0A8J8MIY0</accession>
<proteinExistence type="inferred from homology"/>
<dbReference type="Gene3D" id="1.10.60.10">
    <property type="entry name" value="Iron dependent repressor, metal binding and dimerisation domain"/>
    <property type="match status" value="1"/>
</dbReference>
<comment type="similarity">
    <text evidence="2">Belongs to the DtxR/MntR family.</text>
</comment>
<dbReference type="GO" id="GO:0046914">
    <property type="term" value="F:transition metal ion binding"/>
    <property type="evidence" value="ECO:0007669"/>
    <property type="project" value="InterPro"/>
</dbReference>
<keyword evidence="4" id="KW-0963">Cytoplasm</keyword>
<evidence type="ECO:0000256" key="4">
    <source>
        <dbReference type="ARBA" id="ARBA00022490"/>
    </source>
</evidence>
<evidence type="ECO:0000259" key="12">
    <source>
        <dbReference type="PROSITE" id="PS50944"/>
    </source>
</evidence>
<evidence type="ECO:0000256" key="7">
    <source>
        <dbReference type="ARBA" id="ARBA00023125"/>
    </source>
</evidence>